<evidence type="ECO:0000259" key="6">
    <source>
        <dbReference type="Pfam" id="PF01029"/>
    </source>
</evidence>
<gene>
    <name evidence="7" type="primary">nusB</name>
    <name evidence="7" type="ORF">ID128_02870</name>
</gene>
<evidence type="ECO:0000256" key="1">
    <source>
        <dbReference type="ARBA" id="ARBA00005952"/>
    </source>
</evidence>
<keyword evidence="8" id="KW-1185">Reference proteome</keyword>
<keyword evidence="2" id="KW-0889">Transcription antitermination</keyword>
<comment type="similarity">
    <text evidence="1">Belongs to the NusB family.</text>
</comment>
<evidence type="ECO:0000313" key="8">
    <source>
        <dbReference type="Proteomes" id="UP000516514"/>
    </source>
</evidence>
<sequence length="160" mass="18541">MEEEPVDKGWRVKRSTARFLAVQVAYSNIFINYDKSTFELENCELRNYVNELVDIFECKEFDYQFLEKLSYEVIKNSREYDEIIEHYLHPSWSLSRLNLISLSILRVAVCELANFDTPAPVVINEYTNIASDLLDKPSEIGFINGLLDKAKDAVKSNKSS</sequence>
<protein>
    <submittedName>
        <fullName evidence="7">Transcription antitermination factor NusB</fullName>
    </submittedName>
</protein>
<reference evidence="7 8" key="1">
    <citation type="submission" date="2020-09" db="EMBL/GenBank/DDBJ databases">
        <title>An Earliest Endosymbiont, Wolbachia massiliensis sp. nov., Strain PL13 From the Bed Bug (Cimex hemipterius), Type strain of a New supergroup T.</title>
        <authorList>
            <person name="Laidoudi Y."/>
            <person name="Levasseur A."/>
            <person name="Medkour H."/>
            <person name="Maaloum M."/>
            <person name="BenKhedher M."/>
            <person name="Sambou M."/>
            <person name="Bassene H."/>
            <person name="Davoust B."/>
            <person name="Fenollar F."/>
            <person name="Raoult D."/>
            <person name="Mediannikov O."/>
        </authorList>
    </citation>
    <scope>NUCLEOTIDE SEQUENCE [LARGE SCALE GENOMIC DNA]</scope>
    <source>
        <strain evidence="7 8">PL13</strain>
    </source>
</reference>
<evidence type="ECO:0000313" key="7">
    <source>
        <dbReference type="EMBL" id="QOD38754.1"/>
    </source>
</evidence>
<evidence type="ECO:0000256" key="5">
    <source>
        <dbReference type="ARBA" id="ARBA00023163"/>
    </source>
</evidence>
<accession>A0A7M3U2W9</accession>
<dbReference type="EMBL" id="CP061738">
    <property type="protein sequence ID" value="QOD38754.1"/>
    <property type="molecule type" value="Genomic_DNA"/>
</dbReference>
<dbReference type="InterPro" id="IPR006027">
    <property type="entry name" value="NusB_RsmB_TIM44"/>
</dbReference>
<dbReference type="Proteomes" id="UP000516514">
    <property type="component" value="Chromosome"/>
</dbReference>
<feature type="domain" description="NusB/RsmB/TIM44" evidence="6">
    <location>
        <begin position="16"/>
        <end position="150"/>
    </location>
</feature>
<dbReference type="Pfam" id="PF01029">
    <property type="entry name" value="NusB"/>
    <property type="match status" value="1"/>
</dbReference>
<keyword evidence="4" id="KW-0805">Transcription regulation</keyword>
<proteinExistence type="inferred from homology"/>
<dbReference type="GO" id="GO:0003723">
    <property type="term" value="F:RNA binding"/>
    <property type="evidence" value="ECO:0007669"/>
    <property type="project" value="UniProtKB-KW"/>
</dbReference>
<keyword evidence="3" id="KW-0694">RNA-binding</keyword>
<dbReference type="NCBIfam" id="TIGR01951">
    <property type="entry name" value="nusB"/>
    <property type="match status" value="1"/>
</dbReference>
<dbReference type="InterPro" id="IPR035926">
    <property type="entry name" value="NusB-like_sf"/>
</dbReference>
<keyword evidence="5" id="KW-0804">Transcription</keyword>
<dbReference type="KEGG" id="wms:ID128_02870"/>
<evidence type="ECO:0000256" key="2">
    <source>
        <dbReference type="ARBA" id="ARBA00022814"/>
    </source>
</evidence>
<dbReference type="PANTHER" id="PTHR11078:SF3">
    <property type="entry name" value="ANTITERMINATION NUSB DOMAIN-CONTAINING PROTEIN"/>
    <property type="match status" value="1"/>
</dbReference>
<dbReference type="Gene3D" id="1.10.940.10">
    <property type="entry name" value="NusB-like"/>
    <property type="match status" value="1"/>
</dbReference>
<dbReference type="GO" id="GO:0005829">
    <property type="term" value="C:cytosol"/>
    <property type="evidence" value="ECO:0007669"/>
    <property type="project" value="TreeGrafter"/>
</dbReference>
<evidence type="ECO:0000256" key="4">
    <source>
        <dbReference type="ARBA" id="ARBA00023015"/>
    </source>
</evidence>
<dbReference type="SUPFAM" id="SSF48013">
    <property type="entry name" value="NusB-like"/>
    <property type="match status" value="1"/>
</dbReference>
<organism evidence="7 8">
    <name type="scientific">Candidatus Wolbachia massiliensis</name>
    <dbReference type="NCBI Taxonomy" id="1845000"/>
    <lineage>
        <taxon>Bacteria</taxon>
        <taxon>Pseudomonadati</taxon>
        <taxon>Pseudomonadota</taxon>
        <taxon>Alphaproteobacteria</taxon>
        <taxon>Rickettsiales</taxon>
        <taxon>Anaplasmataceae</taxon>
        <taxon>Wolbachieae</taxon>
        <taxon>Wolbachia</taxon>
    </lineage>
</organism>
<name>A0A7M3U2W9_9RICK</name>
<dbReference type="RefSeq" id="WP_191111502.1">
    <property type="nucleotide sequence ID" value="NZ_CP061738.1"/>
</dbReference>
<dbReference type="AlphaFoldDB" id="A0A7M3U2W9"/>
<dbReference type="GO" id="GO:0006353">
    <property type="term" value="P:DNA-templated transcription termination"/>
    <property type="evidence" value="ECO:0007669"/>
    <property type="project" value="InterPro"/>
</dbReference>
<dbReference type="InterPro" id="IPR011605">
    <property type="entry name" value="NusB_fam"/>
</dbReference>
<evidence type="ECO:0000256" key="3">
    <source>
        <dbReference type="ARBA" id="ARBA00022884"/>
    </source>
</evidence>
<dbReference type="PANTHER" id="PTHR11078">
    <property type="entry name" value="N UTILIZATION SUBSTANCE PROTEIN B-RELATED"/>
    <property type="match status" value="1"/>
</dbReference>
<dbReference type="GO" id="GO:0031564">
    <property type="term" value="P:transcription antitermination"/>
    <property type="evidence" value="ECO:0007669"/>
    <property type="project" value="UniProtKB-KW"/>
</dbReference>